<evidence type="ECO:0000313" key="2">
    <source>
        <dbReference type="EMBL" id="KAJ9573485.1"/>
    </source>
</evidence>
<sequence>MSDTHDPLGSQNSHKKEAHKMETKWKGNKSDSYSTLQNVQDDKKQKASTENKQKTSLVHNSLQPTRIVIDRSRGAIKKQYTSSQSNGNISMTSQNDLSSKFSRLSINNSQVHHAKYGEFVRGKPRGRKFVSKPIGGSLNIQKNADKGDNRIPQGMCHMKHSNKSAAQSNISNLSEVSSLQTPPNNFREINLLPTIDDIFRDEETFVRPNLIRGAYTNIEHYLDVQFRLLHEDFVCPLREGIREYFGKSARLKANKIRRISNIRLYKKSNISSSNCDK</sequence>
<dbReference type="AlphaFoldDB" id="A0AAD7Z292"/>
<feature type="compositionally biased region" description="Basic and acidic residues" evidence="1">
    <location>
        <begin position="40"/>
        <end position="53"/>
    </location>
</feature>
<reference evidence="2" key="1">
    <citation type="journal article" date="2023" name="IScience">
        <title>Live-bearing cockroach genome reveals convergent evolutionary mechanisms linked to viviparity in insects and beyond.</title>
        <authorList>
            <person name="Fouks B."/>
            <person name="Harrison M.C."/>
            <person name="Mikhailova A.A."/>
            <person name="Marchal E."/>
            <person name="English S."/>
            <person name="Carruthers M."/>
            <person name="Jennings E.C."/>
            <person name="Chiamaka E.L."/>
            <person name="Frigard R.A."/>
            <person name="Pippel M."/>
            <person name="Attardo G.M."/>
            <person name="Benoit J.B."/>
            <person name="Bornberg-Bauer E."/>
            <person name="Tobe S.S."/>
        </authorList>
    </citation>
    <scope>NUCLEOTIDE SEQUENCE</scope>
    <source>
        <strain evidence="2">Stay&amp;Tobe</strain>
    </source>
</reference>
<proteinExistence type="predicted"/>
<dbReference type="EMBL" id="JASPKZ010010698">
    <property type="protein sequence ID" value="KAJ9573485.1"/>
    <property type="molecule type" value="Genomic_DNA"/>
</dbReference>
<reference evidence="2" key="2">
    <citation type="submission" date="2023-05" db="EMBL/GenBank/DDBJ databases">
        <authorList>
            <person name="Fouks B."/>
        </authorList>
    </citation>
    <scope>NUCLEOTIDE SEQUENCE</scope>
    <source>
        <strain evidence="2">Stay&amp;Tobe</strain>
        <tissue evidence="2">Testes</tissue>
    </source>
</reference>
<protein>
    <submittedName>
        <fullName evidence="2">Uncharacterized protein</fullName>
    </submittedName>
</protein>
<feature type="compositionally biased region" description="Basic and acidic residues" evidence="1">
    <location>
        <begin position="19"/>
        <end position="29"/>
    </location>
</feature>
<feature type="region of interest" description="Disordered" evidence="1">
    <location>
        <begin position="127"/>
        <end position="148"/>
    </location>
</feature>
<organism evidence="2 3">
    <name type="scientific">Diploptera punctata</name>
    <name type="common">Pacific beetle cockroach</name>
    <dbReference type="NCBI Taxonomy" id="6984"/>
    <lineage>
        <taxon>Eukaryota</taxon>
        <taxon>Metazoa</taxon>
        <taxon>Ecdysozoa</taxon>
        <taxon>Arthropoda</taxon>
        <taxon>Hexapoda</taxon>
        <taxon>Insecta</taxon>
        <taxon>Pterygota</taxon>
        <taxon>Neoptera</taxon>
        <taxon>Polyneoptera</taxon>
        <taxon>Dictyoptera</taxon>
        <taxon>Blattodea</taxon>
        <taxon>Blaberoidea</taxon>
        <taxon>Blaberidae</taxon>
        <taxon>Diplopterinae</taxon>
        <taxon>Diploptera</taxon>
    </lineage>
</organism>
<evidence type="ECO:0000313" key="3">
    <source>
        <dbReference type="Proteomes" id="UP001233999"/>
    </source>
</evidence>
<accession>A0AAD7Z292</accession>
<dbReference type="Proteomes" id="UP001233999">
    <property type="component" value="Unassembled WGS sequence"/>
</dbReference>
<gene>
    <name evidence="2" type="ORF">L9F63_009145</name>
</gene>
<comment type="caution">
    <text evidence="2">The sequence shown here is derived from an EMBL/GenBank/DDBJ whole genome shotgun (WGS) entry which is preliminary data.</text>
</comment>
<feature type="region of interest" description="Disordered" evidence="1">
    <location>
        <begin position="1"/>
        <end position="59"/>
    </location>
</feature>
<name>A0AAD7Z292_DIPPU</name>
<feature type="compositionally biased region" description="Polar residues" evidence="1">
    <location>
        <begin position="30"/>
        <end position="39"/>
    </location>
</feature>
<keyword evidence="3" id="KW-1185">Reference proteome</keyword>
<evidence type="ECO:0000256" key="1">
    <source>
        <dbReference type="SAM" id="MobiDB-lite"/>
    </source>
</evidence>